<evidence type="ECO:0000256" key="3">
    <source>
        <dbReference type="ARBA" id="ARBA00022643"/>
    </source>
</evidence>
<evidence type="ECO:0000256" key="6">
    <source>
        <dbReference type="HAMAP-Rule" id="MF_01629"/>
    </source>
</evidence>
<comment type="catalytic activity">
    <reaction evidence="6">
        <text>pyridoxine 5'-phosphate + O2 = pyridoxal 5'-phosphate + H2O2</text>
        <dbReference type="Rhea" id="RHEA:15149"/>
        <dbReference type="ChEBI" id="CHEBI:15379"/>
        <dbReference type="ChEBI" id="CHEBI:16240"/>
        <dbReference type="ChEBI" id="CHEBI:58589"/>
        <dbReference type="ChEBI" id="CHEBI:597326"/>
        <dbReference type="EC" id="1.4.3.5"/>
    </reaction>
</comment>
<dbReference type="NCBIfam" id="TIGR00558">
    <property type="entry name" value="pdxH"/>
    <property type="match status" value="1"/>
</dbReference>
<feature type="domain" description="Pyridoxamine 5'-phosphate oxidase N-terminal" evidence="8">
    <location>
        <begin position="33"/>
        <end position="156"/>
    </location>
</feature>
<evidence type="ECO:0000313" key="11">
    <source>
        <dbReference type="Proteomes" id="UP000468531"/>
    </source>
</evidence>
<dbReference type="Pfam" id="PF01243">
    <property type="entry name" value="PNPOx_N"/>
    <property type="match status" value="1"/>
</dbReference>
<comment type="function">
    <text evidence="6">Catalyzes the oxidation of either pyridoxine 5'-phosphate (PNP) or pyridoxamine 5'-phosphate (PMP) into pyridoxal 5'-phosphate (PLP).</text>
</comment>
<feature type="binding site" evidence="6">
    <location>
        <begin position="75"/>
        <end position="76"/>
    </location>
    <ligand>
        <name>FMN</name>
        <dbReference type="ChEBI" id="CHEBI:58210"/>
    </ligand>
</feature>
<dbReference type="EC" id="1.4.3.5" evidence="6"/>
<evidence type="ECO:0000256" key="2">
    <source>
        <dbReference type="ARBA" id="ARBA00022630"/>
    </source>
</evidence>
<dbReference type="SUPFAM" id="SSF50475">
    <property type="entry name" value="FMN-binding split barrel"/>
    <property type="match status" value="1"/>
</dbReference>
<dbReference type="PANTHER" id="PTHR10851:SF0">
    <property type="entry name" value="PYRIDOXINE-5'-PHOSPHATE OXIDASE"/>
    <property type="match status" value="1"/>
</dbReference>
<dbReference type="RefSeq" id="WP_163156665.1">
    <property type="nucleotide sequence ID" value="NZ_VKHP01000090.1"/>
</dbReference>
<evidence type="ECO:0000259" key="8">
    <source>
        <dbReference type="Pfam" id="PF01243"/>
    </source>
</evidence>
<feature type="binding site" evidence="6 7">
    <location>
        <position position="184"/>
    </location>
    <ligand>
        <name>FMN</name>
        <dbReference type="ChEBI" id="CHEBI:58210"/>
    </ligand>
</feature>
<dbReference type="GO" id="GO:0010181">
    <property type="term" value="F:FMN binding"/>
    <property type="evidence" value="ECO:0007669"/>
    <property type="project" value="UniProtKB-UniRule"/>
</dbReference>
<comment type="caution">
    <text evidence="10">The sequence shown here is derived from an EMBL/GenBank/DDBJ whole genome shotgun (WGS) entry which is preliminary data.</text>
</comment>
<dbReference type="InterPro" id="IPR019740">
    <property type="entry name" value="Pyridox_Oxase_CS"/>
</dbReference>
<feature type="binding site" evidence="6 7">
    <location>
        <position position="82"/>
    </location>
    <ligand>
        <name>FMN</name>
        <dbReference type="ChEBI" id="CHEBI:58210"/>
    </ligand>
</feature>
<keyword evidence="5 6" id="KW-0664">Pyridoxine biosynthesis</keyword>
<keyword evidence="4 6" id="KW-0560">Oxidoreductase</keyword>
<comment type="cofactor">
    <cofactor evidence="6 7">
        <name>FMN</name>
        <dbReference type="ChEBI" id="CHEBI:58210"/>
    </cofactor>
    <text evidence="6 7">Binds 1 FMN per subunit.</text>
</comment>
<dbReference type="HAMAP" id="MF_01629">
    <property type="entry name" value="PdxH"/>
    <property type="match status" value="1"/>
</dbReference>
<dbReference type="InterPro" id="IPR019576">
    <property type="entry name" value="Pyridoxamine_oxidase_dimer_C"/>
</dbReference>
<dbReference type="Proteomes" id="UP000468531">
    <property type="component" value="Unassembled WGS sequence"/>
</dbReference>
<dbReference type="AlphaFoldDB" id="A0A6P1BIU5"/>
<dbReference type="GO" id="GO:0004733">
    <property type="term" value="F:pyridoxamine phosphate oxidase activity"/>
    <property type="evidence" value="ECO:0007669"/>
    <property type="project" value="UniProtKB-UniRule"/>
</dbReference>
<proteinExistence type="inferred from homology"/>
<dbReference type="InterPro" id="IPR011576">
    <property type="entry name" value="Pyridox_Oxase_N"/>
</dbReference>
<keyword evidence="11" id="KW-1185">Reference proteome</keyword>
<dbReference type="FunFam" id="2.30.110.10:FF:000012">
    <property type="entry name" value="Predicted protein"/>
    <property type="match status" value="1"/>
</dbReference>
<dbReference type="InterPro" id="IPR000659">
    <property type="entry name" value="Pyridox_Oxase"/>
</dbReference>
<dbReference type="Gene3D" id="2.30.110.10">
    <property type="entry name" value="Electron Transport, Fmn-binding Protein, Chain A"/>
    <property type="match status" value="1"/>
</dbReference>
<evidence type="ECO:0000259" key="9">
    <source>
        <dbReference type="Pfam" id="PF10590"/>
    </source>
</evidence>
<feature type="binding site" evidence="6 7">
    <location>
        <position position="194"/>
    </location>
    <ligand>
        <name>FMN</name>
        <dbReference type="ChEBI" id="CHEBI:58210"/>
    </ligand>
</feature>
<dbReference type="UniPathway" id="UPA01068">
    <property type="reaction ID" value="UER00304"/>
</dbReference>
<comment type="pathway">
    <text evidence="6">Cofactor metabolism; pyridoxal 5'-phosphate salvage; pyridoxal 5'-phosphate from pyridoxine 5'-phosphate: step 1/1.</text>
</comment>
<feature type="domain" description="Pyridoxine 5'-phosphate oxidase dimerisation C-terminal" evidence="9">
    <location>
        <begin position="171"/>
        <end position="213"/>
    </location>
</feature>
<organism evidence="10 11">
    <name type="scientific">Bradyrhizobium uaiense</name>
    <dbReference type="NCBI Taxonomy" id="2594946"/>
    <lineage>
        <taxon>Bacteria</taxon>
        <taxon>Pseudomonadati</taxon>
        <taxon>Pseudomonadota</taxon>
        <taxon>Alphaproteobacteria</taxon>
        <taxon>Hyphomicrobiales</taxon>
        <taxon>Nitrobacteraceae</taxon>
        <taxon>Bradyrhizobium</taxon>
    </lineage>
</organism>
<comment type="pathway">
    <text evidence="6">Cofactor metabolism; pyridoxal 5'-phosphate salvage; pyridoxal 5'-phosphate from pyridoxamine 5'-phosphate: step 1/1.</text>
</comment>
<accession>A0A6P1BIU5</accession>
<feature type="binding site" evidence="6">
    <location>
        <position position="126"/>
    </location>
    <ligand>
        <name>substrate</name>
    </ligand>
</feature>
<comment type="caution">
    <text evidence="6">Lacks conserved residue(s) required for the propagation of feature annotation.</text>
</comment>
<evidence type="ECO:0000313" key="10">
    <source>
        <dbReference type="EMBL" id="NEU98397.1"/>
    </source>
</evidence>
<comment type="subunit">
    <text evidence="6">Homodimer.</text>
</comment>
<feature type="binding site" evidence="6">
    <location>
        <begin position="190"/>
        <end position="192"/>
    </location>
    <ligand>
        <name>substrate</name>
    </ligand>
</feature>
<dbReference type="PIRSF" id="PIRSF000190">
    <property type="entry name" value="Pyd_amn-ph_oxd"/>
    <property type="match status" value="1"/>
</dbReference>
<gene>
    <name evidence="6 10" type="primary">pdxH</name>
    <name evidence="10" type="ORF">FNJ47_21870</name>
</gene>
<dbReference type="NCBIfam" id="NF004231">
    <property type="entry name" value="PRK05679.1"/>
    <property type="match status" value="1"/>
</dbReference>
<feature type="binding site" evidence="6">
    <location>
        <position position="122"/>
    </location>
    <ligand>
        <name>substrate</name>
    </ligand>
</feature>
<keyword evidence="2 6" id="KW-0285">Flavoprotein</keyword>
<evidence type="ECO:0000256" key="1">
    <source>
        <dbReference type="ARBA" id="ARBA00007301"/>
    </source>
</evidence>
<feature type="binding site" evidence="6">
    <location>
        <position position="65"/>
    </location>
    <ligand>
        <name>substrate</name>
    </ligand>
</feature>
<dbReference type="EMBL" id="VKHP01000090">
    <property type="protein sequence ID" value="NEU98397.1"/>
    <property type="molecule type" value="Genomic_DNA"/>
</dbReference>
<dbReference type="PANTHER" id="PTHR10851">
    <property type="entry name" value="PYRIDOXINE-5-PHOSPHATE OXIDASE"/>
    <property type="match status" value="1"/>
</dbReference>
<evidence type="ECO:0000256" key="7">
    <source>
        <dbReference type="PIRSR" id="PIRSR000190-2"/>
    </source>
</evidence>
<reference evidence="10 11" key="1">
    <citation type="journal article" date="2020" name="Arch. Microbiol.">
        <title>Bradyrhizobium uaiense sp. nov., a new highly efficient cowpea symbiont.</title>
        <authorList>
            <person name="Cabral Michel D."/>
            <person name="Azarias Guimaraes A."/>
            <person name="Martins da Costa E."/>
            <person name="Soares de Carvalho T."/>
            <person name="Balsanelli E."/>
            <person name="Willems A."/>
            <person name="Maltempi de Souza E."/>
            <person name="de Souza Moreira F.M."/>
        </authorList>
    </citation>
    <scope>NUCLEOTIDE SEQUENCE [LARGE SCALE GENOMIC DNA]</scope>
    <source>
        <strain evidence="10 11">UFLA 03-164</strain>
    </source>
</reference>
<keyword evidence="3 6" id="KW-0288">FMN</keyword>
<feature type="binding site" evidence="6 7">
    <location>
        <begin position="60"/>
        <end position="65"/>
    </location>
    <ligand>
        <name>FMN</name>
        <dbReference type="ChEBI" id="CHEBI:58210"/>
    </ligand>
</feature>
<feature type="binding site" evidence="6 7">
    <location>
        <begin position="139"/>
        <end position="140"/>
    </location>
    <ligand>
        <name>FMN</name>
        <dbReference type="ChEBI" id="CHEBI:58210"/>
    </ligand>
</feature>
<comment type="similarity">
    <text evidence="1 6">Belongs to the pyridoxamine 5'-phosphate oxidase family.</text>
</comment>
<name>A0A6P1BIU5_9BRAD</name>
<evidence type="ECO:0000256" key="5">
    <source>
        <dbReference type="ARBA" id="ARBA00023096"/>
    </source>
</evidence>
<sequence>MTDTTSIKHPTPLTSGDFTAAEEPLALFGEWFAEAVKSEPNDPNAMALATVDADGLPDVRMVLMKGFDADGFVFYSHIASAKGRELAANPKAALLFHWKSLRRQVRIRGAVTPVTDAEADAYFATRPKQAQIGAWASKQSQPLESRFAFEQAIAKAGAKYVIGEVPRPPGWSGWRITPQRFEFWHDRPFRLHDRIEFRRDAAASAWSKVRLYP</sequence>
<comment type="catalytic activity">
    <reaction evidence="6">
        <text>pyridoxamine 5'-phosphate + O2 + H2O = pyridoxal 5'-phosphate + H2O2 + NH4(+)</text>
        <dbReference type="Rhea" id="RHEA:15817"/>
        <dbReference type="ChEBI" id="CHEBI:15377"/>
        <dbReference type="ChEBI" id="CHEBI:15379"/>
        <dbReference type="ChEBI" id="CHEBI:16240"/>
        <dbReference type="ChEBI" id="CHEBI:28938"/>
        <dbReference type="ChEBI" id="CHEBI:58451"/>
        <dbReference type="ChEBI" id="CHEBI:597326"/>
        <dbReference type="EC" id="1.4.3.5"/>
    </reaction>
</comment>
<dbReference type="InterPro" id="IPR012349">
    <property type="entry name" value="Split_barrel_FMN-bd"/>
</dbReference>
<protein>
    <recommendedName>
        <fullName evidence="6">Pyridoxine/pyridoxamine 5'-phosphate oxidase</fullName>
        <ecNumber evidence="6">1.4.3.5</ecNumber>
    </recommendedName>
    <alternativeName>
        <fullName evidence="6">PNP/PMP oxidase</fullName>
        <shortName evidence="6">PNPOx</shortName>
    </alternativeName>
    <alternativeName>
        <fullName evidence="6">Pyridoxal 5'-phosphate synthase</fullName>
    </alternativeName>
</protein>
<evidence type="ECO:0000256" key="4">
    <source>
        <dbReference type="ARBA" id="ARBA00023002"/>
    </source>
</evidence>
<dbReference type="PROSITE" id="PS01064">
    <property type="entry name" value="PYRIDOX_OXIDASE"/>
    <property type="match status" value="1"/>
</dbReference>
<dbReference type="GO" id="GO:0008615">
    <property type="term" value="P:pyridoxine biosynthetic process"/>
    <property type="evidence" value="ECO:0007669"/>
    <property type="project" value="UniProtKB-UniRule"/>
</dbReference>
<dbReference type="Pfam" id="PF10590">
    <property type="entry name" value="PNP_phzG_C"/>
    <property type="match status" value="1"/>
</dbReference>
<feature type="binding site" evidence="6 7">
    <location>
        <position position="104"/>
    </location>
    <ligand>
        <name>FMN</name>
        <dbReference type="ChEBI" id="CHEBI:58210"/>
    </ligand>
</feature>